<dbReference type="PROSITE" id="PS51257">
    <property type="entry name" value="PROKAR_LIPOPROTEIN"/>
    <property type="match status" value="1"/>
</dbReference>
<name>A0A3S0PV93_9BACT</name>
<accession>A0A3S0PV93</accession>
<feature type="chain" id="PRO_5018646741" description="Lipoprotein" evidence="2">
    <location>
        <begin position="19"/>
        <end position="159"/>
    </location>
</feature>
<dbReference type="RefSeq" id="WP_126678932.1">
    <property type="nucleotide sequence ID" value="NZ_RYYU01000001.1"/>
</dbReference>
<feature type="compositionally biased region" description="Basic and acidic residues" evidence="1">
    <location>
        <begin position="31"/>
        <end position="47"/>
    </location>
</feature>
<dbReference type="Proteomes" id="UP000278983">
    <property type="component" value="Unassembled WGS sequence"/>
</dbReference>
<evidence type="ECO:0000256" key="2">
    <source>
        <dbReference type="SAM" id="SignalP"/>
    </source>
</evidence>
<feature type="region of interest" description="Disordered" evidence="1">
    <location>
        <begin position="22"/>
        <end position="74"/>
    </location>
</feature>
<feature type="compositionally biased region" description="Basic and acidic residues" evidence="1">
    <location>
        <begin position="55"/>
        <end position="64"/>
    </location>
</feature>
<comment type="caution">
    <text evidence="3">The sequence shown here is derived from an EMBL/GenBank/DDBJ whole genome shotgun (WGS) entry which is preliminary data.</text>
</comment>
<protein>
    <recommendedName>
        <fullName evidence="5">Lipoprotein</fullName>
    </recommendedName>
</protein>
<feature type="compositionally biased region" description="Polar residues" evidence="1">
    <location>
        <begin position="65"/>
        <end position="74"/>
    </location>
</feature>
<reference evidence="3 4" key="1">
    <citation type="submission" date="2018-12" db="EMBL/GenBank/DDBJ databases">
        <title>Genome sequencing of Prevotella sp. KCOM 3155 (= JS262).</title>
        <authorList>
            <person name="Kook J.-K."/>
            <person name="Park S.-N."/>
            <person name="Lim Y.K."/>
        </authorList>
    </citation>
    <scope>NUCLEOTIDE SEQUENCE [LARGE SCALE GENOMIC DNA]</scope>
    <source>
        <strain evidence="3 4">KCOM 3155</strain>
    </source>
</reference>
<proteinExistence type="predicted"/>
<evidence type="ECO:0008006" key="5">
    <source>
        <dbReference type="Google" id="ProtNLM"/>
    </source>
</evidence>
<keyword evidence="2" id="KW-0732">Signal</keyword>
<evidence type="ECO:0000256" key="1">
    <source>
        <dbReference type="SAM" id="MobiDB-lite"/>
    </source>
</evidence>
<dbReference type="EMBL" id="RYYU01000001">
    <property type="protein sequence ID" value="RUL59829.1"/>
    <property type="molecule type" value="Genomic_DNA"/>
</dbReference>
<sequence>MNKLISFISAFIVVACLASCGGNNQSQQSSDLERREAELKKREDSLRIVEQQQTEQRRKQKENTQVKQDVTPQTRTFTTNKSTFDYEEALNYCYTIGYKDGSSSKVHSNPEWSRQIDIKDFEAVWVYLYGVPTSTDEAKEAYDACFEKYMQGHNEAFYQ</sequence>
<keyword evidence="4" id="KW-1185">Reference proteome</keyword>
<evidence type="ECO:0000313" key="4">
    <source>
        <dbReference type="Proteomes" id="UP000278983"/>
    </source>
</evidence>
<organism evidence="3 4">
    <name type="scientific">Prevotella koreensis</name>
    <dbReference type="NCBI Taxonomy" id="2490854"/>
    <lineage>
        <taxon>Bacteria</taxon>
        <taxon>Pseudomonadati</taxon>
        <taxon>Bacteroidota</taxon>
        <taxon>Bacteroidia</taxon>
        <taxon>Bacteroidales</taxon>
        <taxon>Prevotellaceae</taxon>
        <taxon>Prevotella</taxon>
    </lineage>
</organism>
<evidence type="ECO:0000313" key="3">
    <source>
        <dbReference type="EMBL" id="RUL59829.1"/>
    </source>
</evidence>
<gene>
    <name evidence="3" type="ORF">EHV08_08700</name>
</gene>
<feature type="signal peptide" evidence="2">
    <location>
        <begin position="1"/>
        <end position="18"/>
    </location>
</feature>
<dbReference type="AlphaFoldDB" id="A0A3S0PV93"/>